<evidence type="ECO:0000313" key="2">
    <source>
        <dbReference type="EMBL" id="KAL1850395.1"/>
    </source>
</evidence>
<sequence length="161" mass="18362">MREAIEGFRALERTKSVWPRTCRRQQGRCWREGPALPTRMYYSSTDGKENALPVRAQVEQATRRPGPPASPAKARLAPIRYDVCTVEHSIASTLPRLERRAYISLIHACFPITYKTISLEPLLRRLLPSSPSSSFTEQTPSDPSCPRTRPCRPCPRWRRGS</sequence>
<protein>
    <submittedName>
        <fullName evidence="2">Uncharacterized protein</fullName>
    </submittedName>
</protein>
<evidence type="ECO:0000256" key="1">
    <source>
        <dbReference type="SAM" id="MobiDB-lite"/>
    </source>
</evidence>
<evidence type="ECO:0000313" key="3">
    <source>
        <dbReference type="Proteomes" id="UP001586593"/>
    </source>
</evidence>
<dbReference type="Proteomes" id="UP001586593">
    <property type="component" value="Unassembled WGS sequence"/>
</dbReference>
<feature type="compositionally biased region" description="Low complexity" evidence="1">
    <location>
        <begin position="130"/>
        <end position="148"/>
    </location>
</feature>
<comment type="caution">
    <text evidence="2">The sequence shown here is derived from an EMBL/GenBank/DDBJ whole genome shotgun (WGS) entry which is preliminary data.</text>
</comment>
<accession>A0ABR3W173</accession>
<proteinExistence type="predicted"/>
<feature type="region of interest" description="Disordered" evidence="1">
    <location>
        <begin position="130"/>
        <end position="161"/>
    </location>
</feature>
<gene>
    <name evidence="2" type="ORF">VTK73DRAFT_9687</name>
</gene>
<dbReference type="EMBL" id="JAZHXJ010000834">
    <property type="protein sequence ID" value="KAL1850395.1"/>
    <property type="molecule type" value="Genomic_DNA"/>
</dbReference>
<keyword evidence="3" id="KW-1185">Reference proteome</keyword>
<reference evidence="2 3" key="1">
    <citation type="journal article" date="2024" name="Commun. Biol.">
        <title>Comparative genomic analysis of thermophilic fungi reveals convergent evolutionary adaptations and gene losses.</title>
        <authorList>
            <person name="Steindorff A.S."/>
            <person name="Aguilar-Pontes M.V."/>
            <person name="Robinson A.J."/>
            <person name="Andreopoulos B."/>
            <person name="LaButti K."/>
            <person name="Kuo A."/>
            <person name="Mondo S."/>
            <person name="Riley R."/>
            <person name="Otillar R."/>
            <person name="Haridas S."/>
            <person name="Lipzen A."/>
            <person name="Grimwood J."/>
            <person name="Schmutz J."/>
            <person name="Clum A."/>
            <person name="Reid I.D."/>
            <person name="Moisan M.C."/>
            <person name="Butler G."/>
            <person name="Nguyen T.T.M."/>
            <person name="Dewar K."/>
            <person name="Conant G."/>
            <person name="Drula E."/>
            <person name="Henrissat B."/>
            <person name="Hansel C."/>
            <person name="Singer S."/>
            <person name="Hutchinson M.I."/>
            <person name="de Vries R.P."/>
            <person name="Natvig D.O."/>
            <person name="Powell A.J."/>
            <person name="Tsang A."/>
            <person name="Grigoriev I.V."/>
        </authorList>
    </citation>
    <scope>NUCLEOTIDE SEQUENCE [LARGE SCALE GENOMIC DNA]</scope>
    <source>
        <strain evidence="2 3">ATCC 24622</strain>
    </source>
</reference>
<name>A0ABR3W173_9PEZI</name>
<organism evidence="2 3">
    <name type="scientific">Phialemonium thermophilum</name>
    <dbReference type="NCBI Taxonomy" id="223376"/>
    <lineage>
        <taxon>Eukaryota</taxon>
        <taxon>Fungi</taxon>
        <taxon>Dikarya</taxon>
        <taxon>Ascomycota</taxon>
        <taxon>Pezizomycotina</taxon>
        <taxon>Sordariomycetes</taxon>
        <taxon>Sordariomycetidae</taxon>
        <taxon>Cephalothecales</taxon>
        <taxon>Cephalothecaceae</taxon>
        <taxon>Phialemonium</taxon>
    </lineage>
</organism>